<dbReference type="AlphaFoldDB" id="A0A916DT09"/>
<dbReference type="Proteomes" id="UP001060919">
    <property type="component" value="Chromosome"/>
</dbReference>
<protein>
    <submittedName>
        <fullName evidence="2">Carbohydrate-binding family 9-like protein</fullName>
    </submittedName>
</protein>
<keyword evidence="3" id="KW-1185">Reference proteome</keyword>
<dbReference type="EMBL" id="AP026867">
    <property type="protein sequence ID" value="BDS12246.1"/>
    <property type="molecule type" value="Genomic_DNA"/>
</dbReference>
<dbReference type="RefSeq" id="WP_264793344.1">
    <property type="nucleotide sequence ID" value="NZ_AP026867.1"/>
</dbReference>
<dbReference type="PANTHER" id="PTHR35532">
    <property type="entry name" value="SIMILAR TO POLYHYDROXYALKANOATE DEPOLYMERASE"/>
    <property type="match status" value="1"/>
</dbReference>
<dbReference type="GO" id="GO:0004553">
    <property type="term" value="F:hydrolase activity, hydrolyzing O-glycosyl compounds"/>
    <property type="evidence" value="ECO:0007669"/>
    <property type="project" value="InterPro"/>
</dbReference>
<evidence type="ECO:0000259" key="1">
    <source>
        <dbReference type="Pfam" id="PF06452"/>
    </source>
</evidence>
<name>A0A916DT09_9BACT</name>
<dbReference type="Pfam" id="PF06452">
    <property type="entry name" value="CBM9_1"/>
    <property type="match status" value="1"/>
</dbReference>
<dbReference type="CDD" id="cd09620">
    <property type="entry name" value="CBM9_like_3"/>
    <property type="match status" value="1"/>
</dbReference>
<evidence type="ECO:0000313" key="3">
    <source>
        <dbReference type="Proteomes" id="UP001060919"/>
    </source>
</evidence>
<proteinExistence type="predicted"/>
<dbReference type="PANTHER" id="PTHR35532:SF5">
    <property type="entry name" value="CARBOHYDRATE-BINDING DOMAIN-CONTAINING PROTEIN"/>
    <property type="match status" value="1"/>
</dbReference>
<dbReference type="InterPro" id="IPR010502">
    <property type="entry name" value="Carb-bd_dom_fam9"/>
</dbReference>
<dbReference type="SUPFAM" id="SSF49344">
    <property type="entry name" value="CBD9-like"/>
    <property type="match status" value="1"/>
</dbReference>
<organism evidence="2 3">
    <name type="scientific">Aureispira anguillae</name>
    <dbReference type="NCBI Taxonomy" id="2864201"/>
    <lineage>
        <taxon>Bacteria</taxon>
        <taxon>Pseudomonadati</taxon>
        <taxon>Bacteroidota</taxon>
        <taxon>Saprospiria</taxon>
        <taxon>Saprospirales</taxon>
        <taxon>Saprospiraceae</taxon>
        <taxon>Aureispira</taxon>
    </lineage>
</organism>
<gene>
    <name evidence="2" type="ORF">AsAng_0029650</name>
</gene>
<feature type="domain" description="Carbohydrate-binding" evidence="1">
    <location>
        <begin position="48"/>
        <end position="201"/>
    </location>
</feature>
<dbReference type="GO" id="GO:0030246">
    <property type="term" value="F:carbohydrate binding"/>
    <property type="evidence" value="ECO:0007669"/>
    <property type="project" value="InterPro"/>
</dbReference>
<reference evidence="2" key="1">
    <citation type="submission" date="2022-09" db="EMBL/GenBank/DDBJ databases">
        <title>Aureispira anguillicida sp. nov., isolated from Leptocephalus of Japanese eel Anguilla japonica.</title>
        <authorList>
            <person name="Yuasa K."/>
            <person name="Mekata T."/>
            <person name="Ikunari K."/>
        </authorList>
    </citation>
    <scope>NUCLEOTIDE SEQUENCE</scope>
    <source>
        <strain evidence="2">EL160426</strain>
    </source>
</reference>
<evidence type="ECO:0000313" key="2">
    <source>
        <dbReference type="EMBL" id="BDS12246.1"/>
    </source>
</evidence>
<sequence length="362" mass="42667">MRLTIIGFFLLTSCIFSIEEPVFIDVHKKVVFPKHYIVYKTKHTINLDGKPEEEDWQNASFTEPFIDIEGIKVPQYKTQVKMLWDDQYLYLYAEMEEPHIWGDITNHDAIIFYNNDFEVFIDPTDDTYNYTEIEVNALNTTWDLRLDKPYRFGGKANDYYEIEGLKTAVEIAGTINDPSDMDQYWAVEMAIPLEVILQKKRKKVKGPQAGDYWRVNFSRVQWEHSIDSGGYSRKKVDGKLLPEYNWVWSNQGAINMHCPERWGYIEFTDNELTHKKSPIEIENLLTKQVAYALLEQIRLGAHQKMLDNKVGQTQKIQSIHLKDEIFEAKFVKTYSGFEIYIYNQTLEKEFVINEMGRFKSLQ</sequence>
<accession>A0A916DT09</accession>
<dbReference type="Gene3D" id="2.60.40.1190">
    <property type="match status" value="1"/>
</dbReference>
<dbReference type="KEGG" id="aup:AsAng_0029650"/>
<dbReference type="GO" id="GO:0016052">
    <property type="term" value="P:carbohydrate catabolic process"/>
    <property type="evidence" value="ECO:0007669"/>
    <property type="project" value="InterPro"/>
</dbReference>